<accession>A0A437M202</accession>
<dbReference type="CDD" id="cd00090">
    <property type="entry name" value="HTH_ARSR"/>
    <property type="match status" value="1"/>
</dbReference>
<dbReference type="PROSITE" id="PS50987">
    <property type="entry name" value="HTH_ARSR_2"/>
    <property type="match status" value="1"/>
</dbReference>
<dbReference type="AlphaFoldDB" id="A0A437M202"/>
<comment type="caution">
    <text evidence="2">The sequence shown here is derived from an EMBL/GenBank/DDBJ whole genome shotgun (WGS) entry which is preliminary data.</text>
</comment>
<dbReference type="InterPro" id="IPR001845">
    <property type="entry name" value="HTH_ArsR_DNA-bd_dom"/>
</dbReference>
<proteinExistence type="predicted"/>
<evidence type="ECO:0000313" key="3">
    <source>
        <dbReference type="Proteomes" id="UP000282957"/>
    </source>
</evidence>
<gene>
    <name evidence="2" type="ORF">EOD42_20555</name>
</gene>
<dbReference type="GO" id="GO:0097063">
    <property type="term" value="F:cadmium ion sensor activity"/>
    <property type="evidence" value="ECO:0007669"/>
    <property type="project" value="TreeGrafter"/>
</dbReference>
<dbReference type="EMBL" id="SACL01000009">
    <property type="protein sequence ID" value="RVT91718.1"/>
    <property type="molecule type" value="Genomic_DNA"/>
</dbReference>
<name>A0A437M202_9PROT</name>
<dbReference type="InterPro" id="IPR036390">
    <property type="entry name" value="WH_DNA-bd_sf"/>
</dbReference>
<reference evidence="2 3" key="1">
    <citation type="submission" date="2019-01" db="EMBL/GenBank/DDBJ databases">
        <authorList>
            <person name="Chen W.-M."/>
        </authorList>
    </citation>
    <scope>NUCLEOTIDE SEQUENCE [LARGE SCALE GENOMIC DNA]</scope>
    <source>
        <strain evidence="2 3">CCP-6</strain>
    </source>
</reference>
<dbReference type="GO" id="GO:0003700">
    <property type="term" value="F:DNA-binding transcription factor activity"/>
    <property type="evidence" value="ECO:0007669"/>
    <property type="project" value="InterPro"/>
</dbReference>
<dbReference type="InterPro" id="IPR011991">
    <property type="entry name" value="ArsR-like_HTH"/>
</dbReference>
<dbReference type="GO" id="GO:0046686">
    <property type="term" value="P:response to cadmium ion"/>
    <property type="evidence" value="ECO:0007669"/>
    <property type="project" value="TreeGrafter"/>
</dbReference>
<dbReference type="PANTHER" id="PTHR39168">
    <property type="entry name" value="TRANSCRIPTIONAL REGULATOR-RELATED"/>
    <property type="match status" value="1"/>
</dbReference>
<dbReference type="Gene3D" id="1.10.10.10">
    <property type="entry name" value="Winged helix-like DNA-binding domain superfamily/Winged helix DNA-binding domain"/>
    <property type="match status" value="1"/>
</dbReference>
<dbReference type="PANTHER" id="PTHR39168:SF1">
    <property type="entry name" value="TRANSCRIPTIONAL REGULATORY PROTEIN"/>
    <property type="match status" value="1"/>
</dbReference>
<feature type="domain" description="HTH arsR-type" evidence="1">
    <location>
        <begin position="1"/>
        <end position="94"/>
    </location>
</feature>
<dbReference type="InterPro" id="IPR052543">
    <property type="entry name" value="HTH_Metal-responsive_Reg"/>
</dbReference>
<dbReference type="GO" id="GO:0003677">
    <property type="term" value="F:DNA binding"/>
    <property type="evidence" value="ECO:0007669"/>
    <property type="project" value="TreeGrafter"/>
</dbReference>
<dbReference type="SMART" id="SM00418">
    <property type="entry name" value="HTH_ARSR"/>
    <property type="match status" value="1"/>
</dbReference>
<evidence type="ECO:0000313" key="2">
    <source>
        <dbReference type="EMBL" id="RVT91718.1"/>
    </source>
</evidence>
<keyword evidence="3" id="KW-1185">Reference proteome</keyword>
<dbReference type="GO" id="GO:0010288">
    <property type="term" value="P:response to lead ion"/>
    <property type="evidence" value="ECO:0007669"/>
    <property type="project" value="TreeGrafter"/>
</dbReference>
<dbReference type="OrthoDB" id="9797716at2"/>
<protein>
    <submittedName>
        <fullName evidence="2">Transcriptional regulator</fullName>
    </submittedName>
</protein>
<dbReference type="SUPFAM" id="SSF46785">
    <property type="entry name" value="Winged helix' DNA-binding domain"/>
    <property type="match status" value="1"/>
</dbReference>
<dbReference type="PRINTS" id="PR00778">
    <property type="entry name" value="HTHARSR"/>
</dbReference>
<evidence type="ECO:0000259" key="1">
    <source>
        <dbReference type="PROSITE" id="PS50987"/>
    </source>
</evidence>
<dbReference type="Pfam" id="PF12840">
    <property type="entry name" value="HTH_20"/>
    <property type="match status" value="1"/>
</dbReference>
<dbReference type="RefSeq" id="WP_127789465.1">
    <property type="nucleotide sequence ID" value="NZ_SACL01000009.1"/>
</dbReference>
<sequence length="228" mass="24218">MATTARLAEIAALLGEPARAAMMQALMDGRALTAGELAAAAGITPQTASAHLARLTEAGLLAMERQGRHRYHRLAGAEVAQLLESLMALAAGPRPVRTGPRTGPRDDQMRRARTCYDHLAGRMGVALADALVARGHLELDHDAGRLTEAGAAHLAALGIQPAGGGRLMCRPCLDWSERRPHLAGRLGAALCRHCLDQGWLRRIPGTRAVAATPEGARRMRDAFGLDWA</sequence>
<dbReference type="Proteomes" id="UP000282957">
    <property type="component" value="Unassembled WGS sequence"/>
</dbReference>
<dbReference type="InterPro" id="IPR036388">
    <property type="entry name" value="WH-like_DNA-bd_sf"/>
</dbReference>
<organism evidence="2 3">
    <name type="scientific">Rhodovarius crocodyli</name>
    <dbReference type="NCBI Taxonomy" id="1979269"/>
    <lineage>
        <taxon>Bacteria</taxon>
        <taxon>Pseudomonadati</taxon>
        <taxon>Pseudomonadota</taxon>
        <taxon>Alphaproteobacteria</taxon>
        <taxon>Acetobacterales</taxon>
        <taxon>Roseomonadaceae</taxon>
        <taxon>Rhodovarius</taxon>
    </lineage>
</organism>
<dbReference type="GO" id="GO:0032791">
    <property type="term" value="F:lead ion binding"/>
    <property type="evidence" value="ECO:0007669"/>
    <property type="project" value="TreeGrafter"/>
</dbReference>
<dbReference type="NCBIfam" id="NF033788">
    <property type="entry name" value="HTH_metalloreg"/>
    <property type="match status" value="1"/>
</dbReference>